<accession>A0AA39IWA0</accession>
<feature type="compositionally biased region" description="Polar residues" evidence="1">
    <location>
        <begin position="41"/>
        <end position="60"/>
    </location>
</feature>
<proteinExistence type="predicted"/>
<evidence type="ECO:0000313" key="3">
    <source>
        <dbReference type="Proteomes" id="UP001175226"/>
    </source>
</evidence>
<keyword evidence="3" id="KW-1185">Reference proteome</keyword>
<dbReference type="Proteomes" id="UP001175226">
    <property type="component" value="Unassembled WGS sequence"/>
</dbReference>
<feature type="region of interest" description="Disordered" evidence="1">
    <location>
        <begin position="37"/>
        <end position="60"/>
    </location>
</feature>
<dbReference type="EMBL" id="JAUEPT010000154">
    <property type="protein sequence ID" value="KAK0430359.1"/>
    <property type="molecule type" value="Genomic_DNA"/>
</dbReference>
<evidence type="ECO:0000313" key="2">
    <source>
        <dbReference type="EMBL" id="KAK0430359.1"/>
    </source>
</evidence>
<feature type="compositionally biased region" description="Acidic residues" evidence="1">
    <location>
        <begin position="354"/>
        <end position="363"/>
    </location>
</feature>
<dbReference type="AlphaFoldDB" id="A0AA39IWA0"/>
<name>A0AA39IWA0_9AGAR</name>
<protein>
    <submittedName>
        <fullName evidence="2">Uncharacterized protein</fullName>
    </submittedName>
</protein>
<reference evidence="2" key="1">
    <citation type="submission" date="2023-06" db="EMBL/GenBank/DDBJ databases">
        <authorList>
            <consortium name="Lawrence Berkeley National Laboratory"/>
            <person name="Ahrendt S."/>
            <person name="Sahu N."/>
            <person name="Indic B."/>
            <person name="Wong-Bajracharya J."/>
            <person name="Merenyi Z."/>
            <person name="Ke H.-M."/>
            <person name="Monk M."/>
            <person name="Kocsube S."/>
            <person name="Drula E."/>
            <person name="Lipzen A."/>
            <person name="Balint B."/>
            <person name="Henrissat B."/>
            <person name="Andreopoulos B."/>
            <person name="Martin F.M."/>
            <person name="Harder C.B."/>
            <person name="Rigling D."/>
            <person name="Ford K.L."/>
            <person name="Foster G.D."/>
            <person name="Pangilinan J."/>
            <person name="Papanicolaou A."/>
            <person name="Barry K."/>
            <person name="LaButti K."/>
            <person name="Viragh M."/>
            <person name="Koriabine M."/>
            <person name="Yan M."/>
            <person name="Riley R."/>
            <person name="Champramary S."/>
            <person name="Plett K.L."/>
            <person name="Tsai I.J."/>
            <person name="Slot J."/>
            <person name="Sipos G."/>
            <person name="Plett J."/>
            <person name="Nagy L.G."/>
            <person name="Grigoriev I.V."/>
        </authorList>
    </citation>
    <scope>NUCLEOTIDE SEQUENCE</scope>
    <source>
        <strain evidence="2">FPL87.14</strain>
    </source>
</reference>
<organism evidence="2 3">
    <name type="scientific">Armillaria borealis</name>
    <dbReference type="NCBI Taxonomy" id="47425"/>
    <lineage>
        <taxon>Eukaryota</taxon>
        <taxon>Fungi</taxon>
        <taxon>Dikarya</taxon>
        <taxon>Basidiomycota</taxon>
        <taxon>Agaricomycotina</taxon>
        <taxon>Agaricomycetes</taxon>
        <taxon>Agaricomycetidae</taxon>
        <taxon>Agaricales</taxon>
        <taxon>Marasmiineae</taxon>
        <taxon>Physalacriaceae</taxon>
        <taxon>Armillaria</taxon>
    </lineage>
</organism>
<gene>
    <name evidence="2" type="ORF">EV421DRAFT_1913023</name>
</gene>
<feature type="region of interest" description="Disordered" evidence="1">
    <location>
        <begin position="333"/>
        <end position="377"/>
    </location>
</feature>
<sequence>MPSSFNIEANIHPDLRRSSVDTYLEESRRRFQAQFSQRLQGSQNLDPDAPNQTQDFLNSPNDPMVATLTAISDPNMVATARRLKHKMEFSDEAEVDFDEFCTMSSNERQFYLMAVTLQTRDLLQKMKTSGEAWEISKGLWKNILQYAKAFLLSSTAVCYVGNSSYYIMVALRDTNAKDLPAEDDMTGNAVLQSRISACLTTKHSQIKDAVKMSISKDGGALRNIACLTKHLIGKSSEKIPQTQQLYMRLSVVRHVYANIETAQGDTFWAEVDRMLHGMQENEQLFVYTLNDLYTKDKEVYGDPAKSGIRSVKLVDFCLPKWVKKINELTPKVQISQGNGERPGKRQRISRDLNEESDDKDDENSNPSNASGIITPPE</sequence>
<comment type="caution">
    <text evidence="2">The sequence shown here is derived from an EMBL/GenBank/DDBJ whole genome shotgun (WGS) entry which is preliminary data.</text>
</comment>
<evidence type="ECO:0000256" key="1">
    <source>
        <dbReference type="SAM" id="MobiDB-lite"/>
    </source>
</evidence>